<name>A0AAN7ZAL2_9PEZI</name>
<dbReference type="AlphaFoldDB" id="A0AAN7ZAL2"/>
<protein>
    <submittedName>
        <fullName evidence="1">Uncharacterized protein</fullName>
    </submittedName>
</protein>
<reference evidence="1 2" key="1">
    <citation type="submission" date="2023-10" db="EMBL/GenBank/DDBJ databases">
        <title>Draft genome sequence of Xylaria bambusicola isolate GMP-LS, the root and basal stem rot pathogen of sugarcane in Indonesia.</title>
        <authorList>
            <person name="Selvaraj P."/>
            <person name="Muralishankar V."/>
            <person name="Muruganantham S."/>
            <person name="Sp S."/>
            <person name="Haryani S."/>
            <person name="Lau K.J.X."/>
            <person name="Naqvi N.I."/>
        </authorList>
    </citation>
    <scope>NUCLEOTIDE SEQUENCE [LARGE SCALE GENOMIC DNA]</scope>
    <source>
        <strain evidence="1">GMP-LS</strain>
    </source>
</reference>
<sequence>MFAREEIRNYRVITLSRNIPDLVSHPSNGLGITNHFICRIWLLDIRLLLDAAKIFLQTIKQEAEEFLGILLSITCELRRMTADNVLELPWCKSTWRRVFEHFLEQMSIYSSDIAVVGKDVGFIQFLFPFAD</sequence>
<dbReference type="EMBL" id="JAWHQM010000022">
    <property type="protein sequence ID" value="KAK5631986.1"/>
    <property type="molecule type" value="Genomic_DNA"/>
</dbReference>
<keyword evidence="2" id="KW-1185">Reference proteome</keyword>
<proteinExistence type="predicted"/>
<accession>A0AAN7ZAL2</accession>
<evidence type="ECO:0000313" key="2">
    <source>
        <dbReference type="Proteomes" id="UP001305414"/>
    </source>
</evidence>
<gene>
    <name evidence="1" type="ORF">RRF57_007700</name>
</gene>
<evidence type="ECO:0000313" key="1">
    <source>
        <dbReference type="EMBL" id="KAK5631986.1"/>
    </source>
</evidence>
<comment type="caution">
    <text evidence="1">The sequence shown here is derived from an EMBL/GenBank/DDBJ whole genome shotgun (WGS) entry which is preliminary data.</text>
</comment>
<organism evidence="1 2">
    <name type="scientific">Xylaria bambusicola</name>
    <dbReference type="NCBI Taxonomy" id="326684"/>
    <lineage>
        <taxon>Eukaryota</taxon>
        <taxon>Fungi</taxon>
        <taxon>Dikarya</taxon>
        <taxon>Ascomycota</taxon>
        <taxon>Pezizomycotina</taxon>
        <taxon>Sordariomycetes</taxon>
        <taxon>Xylariomycetidae</taxon>
        <taxon>Xylariales</taxon>
        <taxon>Xylariaceae</taxon>
        <taxon>Xylaria</taxon>
    </lineage>
</organism>
<dbReference type="Proteomes" id="UP001305414">
    <property type="component" value="Unassembled WGS sequence"/>
</dbReference>